<name>A0A7L4UP77_BALHA</name>
<reference evidence="11 12" key="1">
    <citation type="submission" date="2018-05" db="EMBL/GenBank/DDBJ databases">
        <title>Genomic Encyclopedia of Type Strains, Phase IV (KMG-IV): sequencing the most valuable type-strain genomes for metagenomic binning, comparative biology and taxonomic classification.</title>
        <authorList>
            <person name="Goeker M."/>
        </authorList>
    </citation>
    <scope>NUCLEOTIDE SEQUENCE [LARGE SCALE GENOMIC DNA]</scope>
    <source>
        <strain evidence="11 12">DSM 28579</strain>
    </source>
</reference>
<keyword evidence="4" id="KW-0808">Transferase</keyword>
<dbReference type="InterPro" id="IPR005467">
    <property type="entry name" value="His_kinase_dom"/>
</dbReference>
<evidence type="ECO:0000256" key="9">
    <source>
        <dbReference type="SAM" id="Phobius"/>
    </source>
</evidence>
<dbReference type="GO" id="GO:0000155">
    <property type="term" value="F:phosphorelay sensor kinase activity"/>
    <property type="evidence" value="ECO:0007669"/>
    <property type="project" value="InterPro"/>
</dbReference>
<keyword evidence="8" id="KW-0902">Two-component regulatory system</keyword>
<dbReference type="InterPro" id="IPR036890">
    <property type="entry name" value="HATPase_C_sf"/>
</dbReference>
<dbReference type="InterPro" id="IPR003594">
    <property type="entry name" value="HATPase_dom"/>
</dbReference>
<organism evidence="11 12">
    <name type="scientific">Balneicella halophila</name>
    <dbReference type="NCBI Taxonomy" id="1537566"/>
    <lineage>
        <taxon>Bacteria</taxon>
        <taxon>Pseudomonadati</taxon>
        <taxon>Bacteroidota</taxon>
        <taxon>Bacteroidia</taxon>
        <taxon>Bacteroidales</taxon>
        <taxon>Balneicellaceae</taxon>
        <taxon>Balneicella</taxon>
    </lineage>
</organism>
<keyword evidence="3" id="KW-0597">Phosphoprotein</keyword>
<dbReference type="InterPro" id="IPR003661">
    <property type="entry name" value="HisK_dim/P_dom"/>
</dbReference>
<keyword evidence="12" id="KW-1185">Reference proteome</keyword>
<dbReference type="AlphaFoldDB" id="A0A7L4UP77"/>
<keyword evidence="7" id="KW-0067">ATP-binding</keyword>
<keyword evidence="9" id="KW-0812">Transmembrane</keyword>
<evidence type="ECO:0000313" key="11">
    <source>
        <dbReference type="EMBL" id="PVX50970.1"/>
    </source>
</evidence>
<comment type="catalytic activity">
    <reaction evidence="1">
        <text>ATP + protein L-histidine = ADP + protein N-phospho-L-histidine.</text>
        <dbReference type="EC" id="2.7.13.3"/>
    </reaction>
</comment>
<feature type="transmembrane region" description="Helical" evidence="9">
    <location>
        <begin position="140"/>
        <end position="160"/>
    </location>
</feature>
<evidence type="ECO:0000256" key="1">
    <source>
        <dbReference type="ARBA" id="ARBA00000085"/>
    </source>
</evidence>
<evidence type="ECO:0000256" key="3">
    <source>
        <dbReference type="ARBA" id="ARBA00022553"/>
    </source>
</evidence>
<comment type="caution">
    <text evidence="11">The sequence shown here is derived from an EMBL/GenBank/DDBJ whole genome shotgun (WGS) entry which is preliminary data.</text>
</comment>
<sequence>MYYRKNILRSLFLIIGFFIAIGTLFYTGSLFERIAKEETEKVQLFAEALKSMSNQEQDGLSIYWSVLQMNKNVPILIFDDNERLLQHKNIEFSPADRKLSQTQLLSKKNMISDPIEIQIGKDTKQYIYYGHSDTLRKLRYIPAIQIILIFMLIILGLIIVKHIQKANQDNLWAGLSKETAHQLGTPISSLIGWIEVLEEQNIAPNYLPEMRKDIDSLNVVSNRFSNIGSTPITCVQNIIPLVEKTIDYMEDRISHSVKIHLNKSSEIINVKVNKELFTWVIENLIKNGVDSIVQRGKITININESDKKVYIDIIDTGKGMSSTIERQIFNPGFTTKKRGWGLGLSLTKRIVKHYHNGRIFVKNTEIGKGTTFRIVLPKA</sequence>
<protein>
    <recommendedName>
        <fullName evidence="2">histidine kinase</fullName>
        <ecNumber evidence="2">2.7.13.3</ecNumber>
    </recommendedName>
</protein>
<proteinExistence type="predicted"/>
<evidence type="ECO:0000256" key="2">
    <source>
        <dbReference type="ARBA" id="ARBA00012438"/>
    </source>
</evidence>
<dbReference type="EMBL" id="QENZ01000004">
    <property type="protein sequence ID" value="PVX50970.1"/>
    <property type="molecule type" value="Genomic_DNA"/>
</dbReference>
<dbReference type="Gene3D" id="3.30.565.10">
    <property type="entry name" value="Histidine kinase-like ATPase, C-terminal domain"/>
    <property type="match status" value="1"/>
</dbReference>
<dbReference type="Pfam" id="PF02518">
    <property type="entry name" value="HATPase_c"/>
    <property type="match status" value="1"/>
</dbReference>
<dbReference type="PROSITE" id="PS50109">
    <property type="entry name" value="HIS_KIN"/>
    <property type="match status" value="1"/>
</dbReference>
<dbReference type="InterPro" id="IPR004358">
    <property type="entry name" value="Sig_transdc_His_kin-like_C"/>
</dbReference>
<feature type="transmembrane region" description="Helical" evidence="9">
    <location>
        <begin position="7"/>
        <end position="26"/>
    </location>
</feature>
<evidence type="ECO:0000256" key="7">
    <source>
        <dbReference type="ARBA" id="ARBA00022840"/>
    </source>
</evidence>
<evidence type="ECO:0000256" key="5">
    <source>
        <dbReference type="ARBA" id="ARBA00022741"/>
    </source>
</evidence>
<dbReference type="CDD" id="cd00082">
    <property type="entry name" value="HisKA"/>
    <property type="match status" value="1"/>
</dbReference>
<evidence type="ECO:0000256" key="8">
    <source>
        <dbReference type="ARBA" id="ARBA00023012"/>
    </source>
</evidence>
<feature type="domain" description="Histidine kinase" evidence="10">
    <location>
        <begin position="178"/>
        <end position="379"/>
    </location>
</feature>
<keyword evidence="5" id="KW-0547">Nucleotide-binding</keyword>
<keyword evidence="9" id="KW-1133">Transmembrane helix</keyword>
<keyword evidence="6 11" id="KW-0418">Kinase</keyword>
<evidence type="ECO:0000313" key="12">
    <source>
        <dbReference type="Proteomes" id="UP000251835"/>
    </source>
</evidence>
<dbReference type="PRINTS" id="PR00344">
    <property type="entry name" value="BCTRLSENSOR"/>
</dbReference>
<evidence type="ECO:0000256" key="6">
    <source>
        <dbReference type="ARBA" id="ARBA00022777"/>
    </source>
</evidence>
<dbReference type="PANTHER" id="PTHR43065">
    <property type="entry name" value="SENSOR HISTIDINE KINASE"/>
    <property type="match status" value="1"/>
</dbReference>
<dbReference type="RefSeq" id="WP_116496518.1">
    <property type="nucleotide sequence ID" value="NZ_QENZ01000004.1"/>
</dbReference>
<dbReference type="PANTHER" id="PTHR43065:SF10">
    <property type="entry name" value="PEROXIDE STRESS-ACTIVATED HISTIDINE KINASE MAK3"/>
    <property type="match status" value="1"/>
</dbReference>
<dbReference type="Proteomes" id="UP000251835">
    <property type="component" value="Unassembled WGS sequence"/>
</dbReference>
<dbReference type="GO" id="GO:0005524">
    <property type="term" value="F:ATP binding"/>
    <property type="evidence" value="ECO:0007669"/>
    <property type="project" value="UniProtKB-KW"/>
</dbReference>
<accession>A0A7L4UP77</accession>
<gene>
    <name evidence="11" type="ORF">C7377_1300</name>
</gene>
<dbReference type="SMART" id="SM00387">
    <property type="entry name" value="HATPase_c"/>
    <property type="match status" value="1"/>
</dbReference>
<dbReference type="SUPFAM" id="SSF55874">
    <property type="entry name" value="ATPase domain of HSP90 chaperone/DNA topoisomerase II/histidine kinase"/>
    <property type="match status" value="1"/>
</dbReference>
<evidence type="ECO:0000256" key="4">
    <source>
        <dbReference type="ARBA" id="ARBA00022679"/>
    </source>
</evidence>
<keyword evidence="9" id="KW-0472">Membrane</keyword>
<dbReference type="OrthoDB" id="9815750at2"/>
<dbReference type="EC" id="2.7.13.3" evidence="2"/>
<evidence type="ECO:0000259" key="10">
    <source>
        <dbReference type="PROSITE" id="PS50109"/>
    </source>
</evidence>